<proteinExistence type="predicted"/>
<dbReference type="RefSeq" id="WP_206010629.1">
    <property type="nucleotide sequence ID" value="NZ_CP070619.1"/>
</dbReference>
<reference evidence="1 2" key="2">
    <citation type="journal article" date="2022" name="Arch. Microbiol.">
        <title>Rhodococcus pseudokoreensis sp. nov. isolated from the rhizosphere of young M26 apple rootstocks.</title>
        <authorList>
            <person name="Kampfer P."/>
            <person name="Glaeser S.P."/>
            <person name="Blom J."/>
            <person name="Wolf J."/>
            <person name="Benning S."/>
            <person name="Schloter M."/>
            <person name="Neumann-Schaal M."/>
        </authorList>
    </citation>
    <scope>NUCLEOTIDE SEQUENCE [LARGE SCALE GENOMIC DNA]</scope>
    <source>
        <strain evidence="1 2">R79</strain>
    </source>
</reference>
<reference evidence="1 2" key="1">
    <citation type="journal article" date="2021" name="Microbiol. Resour. Announc.">
        <title>Complete Genome Sequences of Two Rhodococcus sp. Strains with Large and Linear Chromosomes, Isolated from Apple Rhizosphere.</title>
        <authorList>
            <person name="Benning S."/>
            <person name="Brugnone N."/>
            <person name="Siani R."/>
            <person name="Kublik S."/>
            <person name="Schloter M."/>
            <person name="Rad V."/>
        </authorList>
    </citation>
    <scope>NUCLEOTIDE SEQUENCE [LARGE SCALE GENOMIC DNA]</scope>
    <source>
        <strain evidence="1 2">R79</strain>
    </source>
</reference>
<sequence>MTEKTRIPFAPAAVRDRLRTDDDFAAVVPAEFISTRDVPEKLTRPFVTCRSATTTGRDAMLRKPMVQIDVWVPGRPTLEWPPSGDPEEIAWDIGGLAGEIIDRSSNIAFRNCGWAGNWVDGPMNLIDKTRGQDLPLYRAPVRVELTMRMDTAPKFAWMP</sequence>
<name>A0A974ZY20_9NOCA</name>
<dbReference type="EMBL" id="CP070619">
    <property type="protein sequence ID" value="QSE94197.1"/>
    <property type="molecule type" value="Genomic_DNA"/>
</dbReference>
<evidence type="ECO:0000313" key="1">
    <source>
        <dbReference type="EMBL" id="QSE94197.1"/>
    </source>
</evidence>
<protein>
    <submittedName>
        <fullName evidence="1">Uncharacterized protein</fullName>
    </submittedName>
</protein>
<keyword evidence="2" id="KW-1185">Reference proteome</keyword>
<gene>
    <name evidence="1" type="ORF">JWS13_39160</name>
</gene>
<organism evidence="1 2">
    <name type="scientific">Rhodococcus pseudokoreensis</name>
    <dbReference type="NCBI Taxonomy" id="2811421"/>
    <lineage>
        <taxon>Bacteria</taxon>
        <taxon>Bacillati</taxon>
        <taxon>Actinomycetota</taxon>
        <taxon>Actinomycetes</taxon>
        <taxon>Mycobacteriales</taxon>
        <taxon>Nocardiaceae</taxon>
        <taxon>Rhodococcus</taxon>
    </lineage>
</organism>
<dbReference type="Proteomes" id="UP000662986">
    <property type="component" value="Chromosome"/>
</dbReference>
<accession>A0A974ZY20</accession>
<evidence type="ECO:0000313" key="2">
    <source>
        <dbReference type="Proteomes" id="UP000662986"/>
    </source>
</evidence>